<dbReference type="EMBL" id="MWXA01000007">
    <property type="protein sequence ID" value="OZG65809.1"/>
    <property type="molecule type" value="Genomic_DNA"/>
</dbReference>
<evidence type="ECO:0000256" key="3">
    <source>
        <dbReference type="ARBA" id="ARBA00009595"/>
    </source>
</evidence>
<evidence type="ECO:0000313" key="12">
    <source>
        <dbReference type="Proteomes" id="UP000216451"/>
    </source>
</evidence>
<dbReference type="Gene3D" id="3.90.79.10">
    <property type="entry name" value="Nucleoside Triphosphate Pyrophosphohydrolase"/>
    <property type="match status" value="1"/>
</dbReference>
<comment type="cofactor">
    <cofactor evidence="2">
        <name>Zn(2+)</name>
        <dbReference type="ChEBI" id="CHEBI:29105"/>
    </cofactor>
</comment>
<dbReference type="AlphaFoldDB" id="A0A261G325"/>
<dbReference type="GO" id="GO:0046872">
    <property type="term" value="F:metal ion binding"/>
    <property type="evidence" value="ECO:0007669"/>
    <property type="project" value="UniProtKB-KW"/>
</dbReference>
<dbReference type="GO" id="GO:0006742">
    <property type="term" value="P:NADP+ catabolic process"/>
    <property type="evidence" value="ECO:0007669"/>
    <property type="project" value="TreeGrafter"/>
</dbReference>
<keyword evidence="6" id="KW-0378">Hydrolase</keyword>
<proteinExistence type="inferred from homology"/>
<evidence type="ECO:0000256" key="4">
    <source>
        <dbReference type="ARBA" id="ARBA00012381"/>
    </source>
</evidence>
<dbReference type="Proteomes" id="UP000216451">
    <property type="component" value="Unassembled WGS sequence"/>
</dbReference>
<gene>
    <name evidence="11" type="ORF">BAQU_1547</name>
</gene>
<evidence type="ECO:0000259" key="10">
    <source>
        <dbReference type="PROSITE" id="PS51462"/>
    </source>
</evidence>
<sequence>MTDQALAEDDEDKQSNHASMFAPLALTHVLPFLPLAQNGVDYQVDRRDDPELIARLLGDDSTRVMLVRSGKVAIPKGQGKLVDYDVAKIRLTMLAGSYVRDLIPHAQSGMRTDTQAEAVRNAVQDSQCIPIFLGTRADHAYIALDISQSVIAAEVPNPRNVSADNAFVADESSLAASSARPSILELAQSRCDWVGLREFAPHASTVEASLATTAATLSMWHRAQHYCPYCGTATISVYSGWAQRCQNAADDNRIIFPRIEPAVITAIVDAQDRLLLQHNSAWNPGFYSVTAGFVEAGENLEHAARREAREETGIAISDLIYTGSQPWPFPSSLMMSFKGYARDTAIHVDGVETQSARWVSRDEFIRALTTGEMQAPGKATIARYMIEEWYGAEF</sequence>
<evidence type="ECO:0000313" key="11">
    <source>
        <dbReference type="EMBL" id="OZG65809.1"/>
    </source>
</evidence>
<evidence type="ECO:0000256" key="9">
    <source>
        <dbReference type="ARBA" id="ARBA00023679"/>
    </source>
</evidence>
<protein>
    <recommendedName>
        <fullName evidence="4">NAD(+) diphosphatase</fullName>
        <ecNumber evidence="4">3.6.1.22</ecNumber>
    </recommendedName>
</protein>
<keyword evidence="8" id="KW-0520">NAD</keyword>
<evidence type="ECO:0000256" key="2">
    <source>
        <dbReference type="ARBA" id="ARBA00001947"/>
    </source>
</evidence>
<feature type="domain" description="Nudix hydrolase" evidence="10">
    <location>
        <begin position="257"/>
        <end position="387"/>
    </location>
</feature>
<comment type="cofactor">
    <cofactor evidence="1">
        <name>Mg(2+)</name>
        <dbReference type="ChEBI" id="CHEBI:18420"/>
    </cofactor>
</comment>
<dbReference type="SUPFAM" id="SSF55811">
    <property type="entry name" value="Nudix"/>
    <property type="match status" value="1"/>
</dbReference>
<comment type="caution">
    <text evidence="11">The sequence shown here is derived from an EMBL/GenBank/DDBJ whole genome shotgun (WGS) entry which is preliminary data.</text>
</comment>
<dbReference type="PANTHER" id="PTHR42904:SF6">
    <property type="entry name" value="NAD-CAPPED RNA HYDROLASE NUDT12"/>
    <property type="match status" value="1"/>
</dbReference>
<reference evidence="11 12" key="1">
    <citation type="journal article" date="2017" name="BMC Genomics">
        <title>Comparative genomic and phylogenomic analyses of the Bifidobacteriaceae family.</title>
        <authorList>
            <person name="Lugli G.A."/>
            <person name="Milani C."/>
            <person name="Turroni F."/>
            <person name="Duranti S."/>
            <person name="Mancabelli L."/>
            <person name="Mangifesta M."/>
            <person name="Ferrario C."/>
            <person name="Modesto M."/>
            <person name="Mattarelli P."/>
            <person name="Jiri K."/>
            <person name="van Sinderen D."/>
            <person name="Ventura M."/>
        </authorList>
    </citation>
    <scope>NUCLEOTIDE SEQUENCE [LARGE SCALE GENOMIC DNA]</scope>
    <source>
        <strain evidence="11 12">LMG 28769</strain>
    </source>
</reference>
<accession>A0A261G325</accession>
<dbReference type="PROSITE" id="PS00893">
    <property type="entry name" value="NUDIX_BOX"/>
    <property type="match status" value="1"/>
</dbReference>
<dbReference type="InterPro" id="IPR050241">
    <property type="entry name" value="NAD-cap_RNA_hydrolase_NudC"/>
</dbReference>
<dbReference type="InterPro" id="IPR015797">
    <property type="entry name" value="NUDIX_hydrolase-like_dom_sf"/>
</dbReference>
<evidence type="ECO:0000256" key="5">
    <source>
        <dbReference type="ARBA" id="ARBA00022723"/>
    </source>
</evidence>
<comment type="similarity">
    <text evidence="3">Belongs to the Nudix hydrolase family. NudC subfamily.</text>
</comment>
<comment type="catalytic activity">
    <reaction evidence="9">
        <text>a 5'-end NAD(+)-phospho-ribonucleoside in mRNA + H2O = a 5'-end phospho-adenosine-phospho-ribonucleoside in mRNA + beta-nicotinamide D-ribonucleotide + 2 H(+)</text>
        <dbReference type="Rhea" id="RHEA:60876"/>
        <dbReference type="Rhea" id="RHEA-COMP:15698"/>
        <dbReference type="Rhea" id="RHEA-COMP:15719"/>
        <dbReference type="ChEBI" id="CHEBI:14649"/>
        <dbReference type="ChEBI" id="CHEBI:15377"/>
        <dbReference type="ChEBI" id="CHEBI:15378"/>
        <dbReference type="ChEBI" id="CHEBI:144029"/>
        <dbReference type="ChEBI" id="CHEBI:144051"/>
    </reaction>
    <physiologicalReaction direction="left-to-right" evidence="9">
        <dbReference type="Rhea" id="RHEA:60877"/>
    </physiologicalReaction>
</comment>
<dbReference type="PANTHER" id="PTHR42904">
    <property type="entry name" value="NUDIX HYDROLASE, NUDC SUBFAMILY"/>
    <property type="match status" value="1"/>
</dbReference>
<dbReference type="GO" id="GO:0019677">
    <property type="term" value="P:NAD+ catabolic process"/>
    <property type="evidence" value="ECO:0007669"/>
    <property type="project" value="TreeGrafter"/>
</dbReference>
<organism evidence="11 12">
    <name type="scientific">Bifidobacterium aquikefiri</name>
    <dbReference type="NCBI Taxonomy" id="1653207"/>
    <lineage>
        <taxon>Bacteria</taxon>
        <taxon>Bacillati</taxon>
        <taxon>Actinomycetota</taxon>
        <taxon>Actinomycetes</taxon>
        <taxon>Bifidobacteriales</taxon>
        <taxon>Bifidobacteriaceae</taxon>
        <taxon>Bifidobacterium</taxon>
    </lineage>
</organism>
<dbReference type="InterPro" id="IPR020084">
    <property type="entry name" value="NUDIX_hydrolase_CS"/>
</dbReference>
<dbReference type="GO" id="GO:0005829">
    <property type="term" value="C:cytosol"/>
    <property type="evidence" value="ECO:0007669"/>
    <property type="project" value="TreeGrafter"/>
</dbReference>
<evidence type="ECO:0000256" key="8">
    <source>
        <dbReference type="ARBA" id="ARBA00023027"/>
    </source>
</evidence>
<keyword evidence="12" id="KW-1185">Reference proteome</keyword>
<keyword evidence="7" id="KW-0460">Magnesium</keyword>
<dbReference type="Gene3D" id="3.90.79.20">
    <property type="match status" value="1"/>
</dbReference>
<evidence type="ECO:0000256" key="1">
    <source>
        <dbReference type="ARBA" id="ARBA00001946"/>
    </source>
</evidence>
<dbReference type="CDD" id="cd03429">
    <property type="entry name" value="NUDIX_NADH_pyrophosphatase_Nudt13"/>
    <property type="match status" value="1"/>
</dbReference>
<dbReference type="EC" id="3.6.1.22" evidence="4"/>
<dbReference type="InterPro" id="IPR049734">
    <property type="entry name" value="NudC-like_C"/>
</dbReference>
<dbReference type="NCBIfam" id="NF001299">
    <property type="entry name" value="PRK00241.1"/>
    <property type="match status" value="1"/>
</dbReference>
<keyword evidence="5" id="KW-0479">Metal-binding</keyword>
<dbReference type="Pfam" id="PF00293">
    <property type="entry name" value="NUDIX"/>
    <property type="match status" value="1"/>
</dbReference>
<evidence type="ECO:0000256" key="6">
    <source>
        <dbReference type="ARBA" id="ARBA00022801"/>
    </source>
</evidence>
<dbReference type="GO" id="GO:0035529">
    <property type="term" value="F:NADH pyrophosphatase activity"/>
    <property type="evidence" value="ECO:0007669"/>
    <property type="project" value="TreeGrafter"/>
</dbReference>
<evidence type="ECO:0000256" key="7">
    <source>
        <dbReference type="ARBA" id="ARBA00022842"/>
    </source>
</evidence>
<dbReference type="PROSITE" id="PS51462">
    <property type="entry name" value="NUDIX"/>
    <property type="match status" value="1"/>
</dbReference>
<dbReference type="InterPro" id="IPR000086">
    <property type="entry name" value="NUDIX_hydrolase_dom"/>
</dbReference>
<name>A0A261G325_9BIFI</name>